<dbReference type="AlphaFoldDB" id="A0AAV0VNM7"/>
<evidence type="ECO:0000313" key="2">
    <source>
        <dbReference type="Proteomes" id="UP001160148"/>
    </source>
</evidence>
<dbReference type="EMBL" id="CARXXK010000001">
    <property type="protein sequence ID" value="CAI6344411.1"/>
    <property type="molecule type" value="Genomic_DNA"/>
</dbReference>
<sequence>MLASDFYKIINSENSRVEFLQNHGLLPKEHEINNCEKYGVATKICLRKKRLASGETREYKFIRCVVKGCQTFKSIGSNNLFFKYTDLHSRCHSNLSLGQI</sequence>
<comment type="caution">
    <text evidence="1">The sequence shown here is derived from an EMBL/GenBank/DDBJ whole genome shotgun (WGS) entry which is preliminary data.</text>
</comment>
<gene>
    <name evidence="1" type="ORF">MEUPH1_LOCUS1546</name>
</gene>
<evidence type="ECO:0000313" key="1">
    <source>
        <dbReference type="EMBL" id="CAI6344411.1"/>
    </source>
</evidence>
<name>A0AAV0VNM7_9HEMI</name>
<proteinExistence type="predicted"/>
<keyword evidence="2" id="KW-1185">Reference proteome</keyword>
<reference evidence="1 2" key="1">
    <citation type="submission" date="2023-01" db="EMBL/GenBank/DDBJ databases">
        <authorList>
            <person name="Whitehead M."/>
        </authorList>
    </citation>
    <scope>NUCLEOTIDE SEQUENCE [LARGE SCALE GENOMIC DNA]</scope>
</reference>
<dbReference type="Proteomes" id="UP001160148">
    <property type="component" value="Unassembled WGS sequence"/>
</dbReference>
<protein>
    <submittedName>
        <fullName evidence="1">Uncharacterized protein</fullName>
    </submittedName>
</protein>
<accession>A0AAV0VNM7</accession>
<organism evidence="1 2">
    <name type="scientific">Macrosiphum euphorbiae</name>
    <name type="common">potato aphid</name>
    <dbReference type="NCBI Taxonomy" id="13131"/>
    <lineage>
        <taxon>Eukaryota</taxon>
        <taxon>Metazoa</taxon>
        <taxon>Ecdysozoa</taxon>
        <taxon>Arthropoda</taxon>
        <taxon>Hexapoda</taxon>
        <taxon>Insecta</taxon>
        <taxon>Pterygota</taxon>
        <taxon>Neoptera</taxon>
        <taxon>Paraneoptera</taxon>
        <taxon>Hemiptera</taxon>
        <taxon>Sternorrhyncha</taxon>
        <taxon>Aphidomorpha</taxon>
        <taxon>Aphidoidea</taxon>
        <taxon>Aphididae</taxon>
        <taxon>Macrosiphini</taxon>
        <taxon>Macrosiphum</taxon>
    </lineage>
</organism>